<dbReference type="Pfam" id="PF12704">
    <property type="entry name" value="MacB_PCD"/>
    <property type="match status" value="1"/>
</dbReference>
<evidence type="ECO:0000313" key="11">
    <source>
        <dbReference type="Proteomes" id="UP001597393"/>
    </source>
</evidence>
<dbReference type="PANTHER" id="PTHR30489">
    <property type="entry name" value="LIPOPROTEIN-RELEASING SYSTEM TRANSMEMBRANE PROTEIN LOLE"/>
    <property type="match status" value="1"/>
</dbReference>
<dbReference type="RefSeq" id="WP_380868191.1">
    <property type="nucleotide sequence ID" value="NZ_JBHUMA010000004.1"/>
</dbReference>
<evidence type="ECO:0000259" key="9">
    <source>
        <dbReference type="Pfam" id="PF12704"/>
    </source>
</evidence>
<feature type="transmembrane region" description="Helical" evidence="7">
    <location>
        <begin position="21"/>
        <end position="46"/>
    </location>
</feature>
<name>A0ABW5NHH4_9SPHI</name>
<evidence type="ECO:0000256" key="3">
    <source>
        <dbReference type="ARBA" id="ARBA00022475"/>
    </source>
</evidence>
<feature type="transmembrane region" description="Helical" evidence="7">
    <location>
        <begin position="324"/>
        <end position="354"/>
    </location>
</feature>
<dbReference type="PANTHER" id="PTHR30489:SF0">
    <property type="entry name" value="LIPOPROTEIN-RELEASING SYSTEM TRANSMEMBRANE PROTEIN LOLE"/>
    <property type="match status" value="1"/>
</dbReference>
<sequence>MKLPLFFAGRYLFSKKSVNAINIISSISVIGVLVSSAALVIVLSFYNGMEQFILSQYSVFSPDLRIDPEAGKVFDANGETFKKIRKDQAIKSYSEILEDRILVQYGNQQFVGRIKGIEQESLHTQITEDMLLFGDYKVQADSVNYAIIGAQVQANLQISYKEFDNSIALYIPKKTINPQRSNLNPMDEINVRRINPTGVLKFQPGFDDLVITSLDFAKDLLSEPSKISAVELYLEDPNAVNQVQRRLQKELGEDFIVKDRQQQNPTLYKTVSSEKWIVFFIVTIIGVIAIFNIIGSLTMLVIDKKKDIQILKSFGADANLIQRIFFFEGVLIALLGSVIGIGIGITFCLLQMQYGIVRTGGQTLFDAYPVEVRYMDFVLIFFTVMLTSVIISYAASKVSIKKFGSVNIHEE</sequence>
<feature type="transmembrane region" description="Helical" evidence="7">
    <location>
        <begin position="276"/>
        <end position="303"/>
    </location>
</feature>
<dbReference type="InterPro" id="IPR051447">
    <property type="entry name" value="Lipoprotein-release_system"/>
</dbReference>
<evidence type="ECO:0000313" key="10">
    <source>
        <dbReference type="EMBL" id="MFD2598360.1"/>
    </source>
</evidence>
<feature type="transmembrane region" description="Helical" evidence="7">
    <location>
        <begin position="374"/>
        <end position="395"/>
    </location>
</feature>
<dbReference type="Pfam" id="PF02687">
    <property type="entry name" value="FtsX"/>
    <property type="match status" value="1"/>
</dbReference>
<accession>A0ABW5NHH4</accession>
<keyword evidence="6 7" id="KW-0472">Membrane</keyword>
<dbReference type="Proteomes" id="UP001597393">
    <property type="component" value="Unassembled WGS sequence"/>
</dbReference>
<organism evidence="10 11">
    <name type="scientific">Sphingobacterium corticis</name>
    <dbReference type="NCBI Taxonomy" id="1812823"/>
    <lineage>
        <taxon>Bacteria</taxon>
        <taxon>Pseudomonadati</taxon>
        <taxon>Bacteroidota</taxon>
        <taxon>Sphingobacteriia</taxon>
        <taxon>Sphingobacteriales</taxon>
        <taxon>Sphingobacteriaceae</taxon>
        <taxon>Sphingobacterium</taxon>
    </lineage>
</organism>
<comment type="caution">
    <text evidence="10">The sequence shown here is derived from an EMBL/GenBank/DDBJ whole genome shotgun (WGS) entry which is preliminary data.</text>
</comment>
<reference evidence="11" key="1">
    <citation type="journal article" date="2019" name="Int. J. Syst. Evol. Microbiol.">
        <title>The Global Catalogue of Microorganisms (GCM) 10K type strain sequencing project: providing services to taxonomists for standard genome sequencing and annotation.</title>
        <authorList>
            <consortium name="The Broad Institute Genomics Platform"/>
            <consortium name="The Broad Institute Genome Sequencing Center for Infectious Disease"/>
            <person name="Wu L."/>
            <person name="Ma J."/>
        </authorList>
    </citation>
    <scope>NUCLEOTIDE SEQUENCE [LARGE SCALE GENOMIC DNA]</scope>
    <source>
        <strain evidence="11">KCTC 42248</strain>
    </source>
</reference>
<proteinExistence type="inferred from homology"/>
<dbReference type="InterPro" id="IPR003838">
    <property type="entry name" value="ABC3_permease_C"/>
</dbReference>
<protein>
    <submittedName>
        <fullName evidence="10">FtsX-like permease family protein</fullName>
    </submittedName>
</protein>
<feature type="domain" description="MacB-like periplasmic core" evidence="9">
    <location>
        <begin position="25"/>
        <end position="249"/>
    </location>
</feature>
<gene>
    <name evidence="10" type="ORF">ACFSQ3_05290</name>
</gene>
<evidence type="ECO:0000256" key="2">
    <source>
        <dbReference type="ARBA" id="ARBA00005236"/>
    </source>
</evidence>
<keyword evidence="5 7" id="KW-1133">Transmembrane helix</keyword>
<keyword evidence="11" id="KW-1185">Reference proteome</keyword>
<comment type="similarity">
    <text evidence="2">Belongs to the ABC-4 integral membrane protein family. LolC/E subfamily.</text>
</comment>
<evidence type="ECO:0000256" key="6">
    <source>
        <dbReference type="ARBA" id="ARBA00023136"/>
    </source>
</evidence>
<evidence type="ECO:0000256" key="5">
    <source>
        <dbReference type="ARBA" id="ARBA00022989"/>
    </source>
</evidence>
<evidence type="ECO:0000259" key="8">
    <source>
        <dbReference type="Pfam" id="PF02687"/>
    </source>
</evidence>
<dbReference type="EMBL" id="JBHUMA010000004">
    <property type="protein sequence ID" value="MFD2598360.1"/>
    <property type="molecule type" value="Genomic_DNA"/>
</dbReference>
<dbReference type="InterPro" id="IPR025857">
    <property type="entry name" value="MacB_PCD"/>
</dbReference>
<evidence type="ECO:0000256" key="4">
    <source>
        <dbReference type="ARBA" id="ARBA00022692"/>
    </source>
</evidence>
<keyword evidence="4 7" id="KW-0812">Transmembrane</keyword>
<comment type="subcellular location">
    <subcellularLocation>
        <location evidence="1">Cell membrane</location>
        <topology evidence="1">Multi-pass membrane protein</topology>
    </subcellularLocation>
</comment>
<keyword evidence="3" id="KW-1003">Cell membrane</keyword>
<feature type="domain" description="ABC3 transporter permease C-terminal" evidence="8">
    <location>
        <begin position="279"/>
        <end position="401"/>
    </location>
</feature>
<evidence type="ECO:0000256" key="1">
    <source>
        <dbReference type="ARBA" id="ARBA00004651"/>
    </source>
</evidence>
<evidence type="ECO:0000256" key="7">
    <source>
        <dbReference type="SAM" id="Phobius"/>
    </source>
</evidence>